<name>A0ABY8MG82_9SPIO</name>
<sequence>METSQENTNPVEGSIENYDELKEFLVKQKKFYYAAQLNHDFVKVLMISSFSYIEDQFQTMLKTWVERVTINQHLQEYVKNKILARGFYQSFDFKAESAGGFNPFLKAIGIEKEEIKSFAFKKKNYDWKDCAEAFISLGMKRNTMVHNNYLEQDLGEVTVEEITELFRDSMKVIEILRDYLNSV</sequence>
<evidence type="ECO:0008006" key="3">
    <source>
        <dbReference type="Google" id="ProtNLM"/>
    </source>
</evidence>
<dbReference type="RefSeq" id="WP_326926516.1">
    <property type="nucleotide sequence ID" value="NZ_CP123443.1"/>
</dbReference>
<organism evidence="1 2">
    <name type="scientific">Candidatus Haliotispira prima</name>
    <dbReference type="NCBI Taxonomy" id="3034016"/>
    <lineage>
        <taxon>Bacteria</taxon>
        <taxon>Pseudomonadati</taxon>
        <taxon>Spirochaetota</taxon>
        <taxon>Spirochaetia</taxon>
        <taxon>Spirochaetales</taxon>
        <taxon>Spirochaetaceae</taxon>
        <taxon>Candidatus Haliotispira</taxon>
    </lineage>
</organism>
<gene>
    <name evidence="1" type="ORF">P0082_07575</name>
</gene>
<proteinExistence type="predicted"/>
<dbReference type="Proteomes" id="UP001228690">
    <property type="component" value="Chromosome"/>
</dbReference>
<dbReference type="EMBL" id="CP123443">
    <property type="protein sequence ID" value="WGK68340.1"/>
    <property type="molecule type" value="Genomic_DNA"/>
</dbReference>
<reference evidence="1 2" key="1">
    <citation type="submission" date="2023-04" db="EMBL/GenBank/DDBJ databases">
        <title>Spirochaete genome identified in red abalone sample constitutes a novel genus.</title>
        <authorList>
            <person name="Sharma S.P."/>
            <person name="Purcell C.M."/>
            <person name="Hyde J.R."/>
            <person name="Severin A.J."/>
        </authorList>
    </citation>
    <scope>NUCLEOTIDE SEQUENCE [LARGE SCALE GENOMIC DNA]</scope>
    <source>
        <strain evidence="1 2">SP-2023</strain>
    </source>
</reference>
<evidence type="ECO:0000313" key="1">
    <source>
        <dbReference type="EMBL" id="WGK68340.1"/>
    </source>
</evidence>
<evidence type="ECO:0000313" key="2">
    <source>
        <dbReference type="Proteomes" id="UP001228690"/>
    </source>
</evidence>
<accession>A0ABY8MG82</accession>
<protein>
    <recommendedName>
        <fullName evidence="3">RiboL-PSP-HEPN domain-containing protein</fullName>
    </recommendedName>
</protein>
<keyword evidence="2" id="KW-1185">Reference proteome</keyword>